<dbReference type="Proteomes" id="UP001152533">
    <property type="component" value="Unassembled WGS sequence"/>
</dbReference>
<protein>
    <submittedName>
        <fullName evidence="2">Uncharacterized protein</fullName>
    </submittedName>
</protein>
<sequence length="314" mass="34658">MNQDDHSAAPNSKGKGKEPILSSLPLDDGQDQRDNQQGHGSSENGSFTSRLATSAASLSRNMLTSRWATLPSESTEKPQWPAIAAQNLAHQEHTATYHDENTVGSGSRPTSLQSRHSSSVAEHEFVDFMDAQAGPDDVSRPRQPKALISSQLCVKSAVSEQEARDGQQVRDLLDTPSELHMFDDNDSCEESSVSTCTKSSLRKALFGASEGKSSSWTMLLDFQPNLLMGDNFAEIQHHFGDVDPEQAKELWMDSWRDVFTSYTDEVWGDLGSLVREAQKEVEKAREHGQGQGRTDMKALQRLRQILAHVRGPHG</sequence>
<evidence type="ECO:0000256" key="1">
    <source>
        <dbReference type="SAM" id="MobiDB-lite"/>
    </source>
</evidence>
<proteinExistence type="predicted"/>
<dbReference type="AlphaFoldDB" id="A0A9W4RNG4"/>
<accession>A0A9W4RNG4</accession>
<gene>
    <name evidence="2" type="ORF">CGXH109_LOCUS35223</name>
</gene>
<organism evidence="2 3">
    <name type="scientific">Colletotrichum noveboracense</name>
    <dbReference type="NCBI Taxonomy" id="2664923"/>
    <lineage>
        <taxon>Eukaryota</taxon>
        <taxon>Fungi</taxon>
        <taxon>Dikarya</taxon>
        <taxon>Ascomycota</taxon>
        <taxon>Pezizomycotina</taxon>
        <taxon>Sordariomycetes</taxon>
        <taxon>Hypocreomycetidae</taxon>
        <taxon>Glomerellales</taxon>
        <taxon>Glomerellaceae</taxon>
        <taxon>Colletotrichum</taxon>
        <taxon>Colletotrichum gloeosporioides species complex</taxon>
    </lineage>
</organism>
<reference evidence="2" key="1">
    <citation type="submission" date="2022-08" db="EMBL/GenBank/DDBJ databases">
        <authorList>
            <person name="Giroux E."/>
            <person name="Giroux E."/>
        </authorList>
    </citation>
    <scope>NUCLEOTIDE SEQUENCE</scope>
    <source>
        <strain evidence="2">H1091258</strain>
    </source>
</reference>
<dbReference type="EMBL" id="CAMGZC010000165">
    <property type="protein sequence ID" value="CAI0644406.1"/>
    <property type="molecule type" value="Genomic_DNA"/>
</dbReference>
<name>A0A9W4RNG4_9PEZI</name>
<evidence type="ECO:0000313" key="2">
    <source>
        <dbReference type="EMBL" id="CAI0644406.1"/>
    </source>
</evidence>
<keyword evidence="3" id="KW-1185">Reference proteome</keyword>
<evidence type="ECO:0000313" key="3">
    <source>
        <dbReference type="Proteomes" id="UP001152533"/>
    </source>
</evidence>
<comment type="caution">
    <text evidence="2">The sequence shown here is derived from an EMBL/GenBank/DDBJ whole genome shotgun (WGS) entry which is preliminary data.</text>
</comment>
<feature type="region of interest" description="Disordered" evidence="1">
    <location>
        <begin position="1"/>
        <end position="49"/>
    </location>
</feature>